<comment type="caution">
    <text evidence="4">Lacks conserved residue(s) required for the propagation of feature annotation.</text>
</comment>
<feature type="binding site" evidence="4">
    <location>
        <position position="67"/>
    </location>
    <ligand>
        <name>Zn(2+)</name>
        <dbReference type="ChEBI" id="CHEBI:29105"/>
    </ligand>
</feature>
<feature type="domain" description="Amidohydrolase-related" evidence="5">
    <location>
        <begin position="56"/>
        <end position="402"/>
    </location>
</feature>
<comment type="similarity">
    <text evidence="4">Belongs to the metallo-dependent hydrolases superfamily. MTA/SAH deaminase family.</text>
</comment>
<protein>
    <recommendedName>
        <fullName evidence="4">5-methylthioadenosine/S-adenosylhomocysteine deaminase</fullName>
        <shortName evidence="4">MTA/SAH deaminase</shortName>
        <ecNumber evidence="4">3.5.4.28</ecNumber>
        <ecNumber evidence="4">3.5.4.31</ecNumber>
    </recommendedName>
</protein>
<dbReference type="Proteomes" id="UP001651880">
    <property type="component" value="Unassembled WGS sequence"/>
</dbReference>
<evidence type="ECO:0000313" key="7">
    <source>
        <dbReference type="Proteomes" id="UP001651880"/>
    </source>
</evidence>
<sequence length="431" mass="47793">MSLLLKNASIITCDETGTVIEDGALGIRDGLIDYLGKYENELHKKYDRVIELKQKTIMPGFVNAHNHAAMTLLRNYADDMKLMDWLFNKIFPLEDRLTEEGAYWGSSLAMLEMIKGGTTSYCDMYMFMDKTAEAAAQCGIKASLGRGLQGESGDDMDYRISEALELYRSFHKGSDGRIRVNLAPHSVYTCSPAYLEKVARVAREIQASVQIHLSETGDEVTNCVEKYGMSPVKLADKAGLLNERTIAAHCVAVDDEDMEILREREVNVVHNPGSNMKLASGISPVKTMADMGINIALGTDGASSNNNLDMLEEIRTASYLQKVISKDPTALPVDQVLKMATVNGAKALGFENTGVIREGMAADLIVINTQKPWYYPRYNTKSAIVYSGNSSDVEYVIIDGRLIMEKGEIITMDEERILYEVQKIAERMSSI</sequence>
<dbReference type="InterPro" id="IPR032466">
    <property type="entry name" value="Metal_Hydrolase"/>
</dbReference>
<feature type="binding site" evidence="4">
    <location>
        <position position="94"/>
    </location>
    <ligand>
        <name>substrate</name>
    </ligand>
</feature>
<dbReference type="SUPFAM" id="SSF51338">
    <property type="entry name" value="Composite domain of metallo-dependent hydrolases"/>
    <property type="match status" value="1"/>
</dbReference>
<keyword evidence="7" id="KW-1185">Reference proteome</keyword>
<comment type="cofactor">
    <cofactor evidence="4">
        <name>Zn(2+)</name>
        <dbReference type="ChEBI" id="CHEBI:29105"/>
    </cofactor>
    <text evidence="4">Binds 1 zinc ion per subunit.</text>
</comment>
<dbReference type="PANTHER" id="PTHR43794:SF11">
    <property type="entry name" value="AMIDOHYDROLASE-RELATED DOMAIN-CONTAINING PROTEIN"/>
    <property type="match status" value="1"/>
</dbReference>
<dbReference type="InterPro" id="IPR023512">
    <property type="entry name" value="Deaminase_MtaD/DadD"/>
</dbReference>
<dbReference type="Gene3D" id="3.20.20.140">
    <property type="entry name" value="Metal-dependent hydrolases"/>
    <property type="match status" value="1"/>
</dbReference>
<dbReference type="HAMAP" id="MF_01281">
    <property type="entry name" value="MTA_SAH_deamin"/>
    <property type="match status" value="1"/>
</dbReference>
<comment type="caution">
    <text evidence="6">The sequence shown here is derived from an EMBL/GenBank/DDBJ whole genome shotgun (WGS) entry which is preliminary data.</text>
</comment>
<dbReference type="CDD" id="cd01298">
    <property type="entry name" value="ATZ_TRZ_like"/>
    <property type="match status" value="1"/>
</dbReference>
<comment type="catalytic activity">
    <reaction evidence="4">
        <text>S-adenosyl-L-homocysteine + H2O + H(+) = S-inosyl-L-homocysteine + NH4(+)</text>
        <dbReference type="Rhea" id="RHEA:20716"/>
        <dbReference type="ChEBI" id="CHEBI:15377"/>
        <dbReference type="ChEBI" id="CHEBI:15378"/>
        <dbReference type="ChEBI" id="CHEBI:28938"/>
        <dbReference type="ChEBI" id="CHEBI:57856"/>
        <dbReference type="ChEBI" id="CHEBI:57985"/>
        <dbReference type="EC" id="3.5.4.28"/>
    </reaction>
</comment>
<dbReference type="SUPFAM" id="SSF51556">
    <property type="entry name" value="Metallo-dependent hydrolases"/>
    <property type="match status" value="1"/>
</dbReference>
<feature type="binding site" evidence="4">
    <location>
        <position position="215"/>
    </location>
    <ligand>
        <name>substrate</name>
    </ligand>
</feature>
<organism evidence="6 7">
    <name type="scientific">Lutispora saccharofermentans</name>
    <dbReference type="NCBI Taxonomy" id="3024236"/>
    <lineage>
        <taxon>Bacteria</taxon>
        <taxon>Bacillati</taxon>
        <taxon>Bacillota</taxon>
        <taxon>Clostridia</taxon>
        <taxon>Lutisporales</taxon>
        <taxon>Lutisporaceae</taxon>
        <taxon>Lutispora</taxon>
    </lineage>
</organism>
<dbReference type="EC" id="3.5.4.28" evidence="4"/>
<evidence type="ECO:0000259" key="5">
    <source>
        <dbReference type="Pfam" id="PF01979"/>
    </source>
</evidence>
<dbReference type="EC" id="3.5.4.31" evidence="4"/>
<comment type="catalytic activity">
    <reaction evidence="4">
        <text>S-methyl-5'-thioadenosine + H2O + H(+) = S-methyl-5'-thioinosine + NH4(+)</text>
        <dbReference type="Rhea" id="RHEA:25025"/>
        <dbReference type="ChEBI" id="CHEBI:15377"/>
        <dbReference type="ChEBI" id="CHEBI:15378"/>
        <dbReference type="ChEBI" id="CHEBI:17509"/>
        <dbReference type="ChEBI" id="CHEBI:28938"/>
        <dbReference type="ChEBI" id="CHEBI:48595"/>
        <dbReference type="EC" id="3.5.4.31"/>
    </reaction>
</comment>
<evidence type="ECO:0000256" key="4">
    <source>
        <dbReference type="HAMAP-Rule" id="MF_01281"/>
    </source>
</evidence>
<reference evidence="6 7" key="1">
    <citation type="submission" date="2021-10" db="EMBL/GenBank/DDBJ databases">
        <title>Lutispora strain m25 sp. nov., a thermophilic, non-spore-forming bacterium isolated from a lab-scale methanogenic bioreactor digesting anaerobic sludge.</title>
        <authorList>
            <person name="El Houari A."/>
            <person name="Mcdonald J."/>
        </authorList>
    </citation>
    <scope>NUCLEOTIDE SEQUENCE [LARGE SCALE GENOMIC DNA]</scope>
    <source>
        <strain evidence="7">m25</strain>
    </source>
</reference>
<feature type="binding site" evidence="4">
    <location>
        <position position="212"/>
    </location>
    <ligand>
        <name>Zn(2+)</name>
        <dbReference type="ChEBI" id="CHEBI:29105"/>
    </ligand>
</feature>
<comment type="function">
    <text evidence="4">Catalyzes the deamination of 5-methylthioadenosine and S-adenosyl-L-homocysteine into 5-methylthioinosine and S-inosyl-L-homocysteine, respectively. Is also able to deaminate adenosine.</text>
</comment>
<keyword evidence="3 4" id="KW-0862">Zinc</keyword>
<feature type="binding site" evidence="4">
    <location>
        <position position="300"/>
    </location>
    <ligand>
        <name>Zn(2+)</name>
        <dbReference type="ChEBI" id="CHEBI:29105"/>
    </ligand>
</feature>
<feature type="binding site" evidence="4">
    <location>
        <position position="146"/>
    </location>
    <ligand>
        <name>substrate</name>
    </ligand>
</feature>
<keyword evidence="1 4" id="KW-0479">Metal-binding</keyword>
<dbReference type="InterPro" id="IPR050287">
    <property type="entry name" value="MTA/SAH_deaminase"/>
</dbReference>
<dbReference type="Pfam" id="PF01979">
    <property type="entry name" value="Amidohydro_1"/>
    <property type="match status" value="1"/>
</dbReference>
<feature type="binding site" evidence="4">
    <location>
        <position position="300"/>
    </location>
    <ligand>
        <name>substrate</name>
    </ligand>
</feature>
<proteinExistence type="inferred from homology"/>
<accession>A0ABT1NEW5</accession>
<evidence type="ECO:0000256" key="2">
    <source>
        <dbReference type="ARBA" id="ARBA00022801"/>
    </source>
</evidence>
<dbReference type="InterPro" id="IPR006680">
    <property type="entry name" value="Amidohydro-rel"/>
</dbReference>
<feature type="binding site" evidence="4">
    <location>
        <position position="185"/>
    </location>
    <ligand>
        <name>substrate</name>
    </ligand>
</feature>
<feature type="binding site" evidence="4">
    <location>
        <position position="65"/>
    </location>
    <ligand>
        <name>Zn(2+)</name>
        <dbReference type="ChEBI" id="CHEBI:29105"/>
    </ligand>
</feature>
<evidence type="ECO:0000313" key="6">
    <source>
        <dbReference type="EMBL" id="MCQ1528891.1"/>
    </source>
</evidence>
<name>A0ABT1NEW5_9FIRM</name>
<dbReference type="EMBL" id="JAJEKE010000002">
    <property type="protein sequence ID" value="MCQ1528891.1"/>
    <property type="molecule type" value="Genomic_DNA"/>
</dbReference>
<dbReference type="Gene3D" id="2.30.40.10">
    <property type="entry name" value="Urease, subunit C, domain 1"/>
    <property type="match status" value="1"/>
</dbReference>
<dbReference type="InterPro" id="IPR011059">
    <property type="entry name" value="Metal-dep_hydrolase_composite"/>
</dbReference>
<dbReference type="PANTHER" id="PTHR43794">
    <property type="entry name" value="AMINOHYDROLASE SSNA-RELATED"/>
    <property type="match status" value="1"/>
</dbReference>
<evidence type="ECO:0000256" key="1">
    <source>
        <dbReference type="ARBA" id="ARBA00022723"/>
    </source>
</evidence>
<keyword evidence="2 4" id="KW-0378">Hydrolase</keyword>
<dbReference type="RefSeq" id="WP_255226404.1">
    <property type="nucleotide sequence ID" value="NZ_JAJEKE010000002.1"/>
</dbReference>
<evidence type="ECO:0000256" key="3">
    <source>
        <dbReference type="ARBA" id="ARBA00022833"/>
    </source>
</evidence>
<gene>
    <name evidence="4" type="primary">mtaD</name>
    <name evidence="6" type="ORF">LJD61_04935</name>
</gene>